<dbReference type="EMBL" id="CP016619">
    <property type="protein sequence ID" value="ANY84567.1"/>
    <property type="molecule type" value="Genomic_DNA"/>
</dbReference>
<proteinExistence type="predicted"/>
<protein>
    <submittedName>
        <fullName evidence="2">Calcium-binding protein</fullName>
    </submittedName>
</protein>
<dbReference type="InterPro" id="IPR008613">
    <property type="entry name" value="Excalibur_Ca-bd_domain"/>
</dbReference>
<dbReference type="KEGG" id="moc:BB934_41000"/>
<feature type="domain" description="Excalibur calcium-binding" evidence="1">
    <location>
        <begin position="33"/>
        <end position="66"/>
    </location>
</feature>
<geneLocation type="plasmid" evidence="2">
    <name>unnamed2</name>
</geneLocation>
<keyword evidence="2" id="KW-0614">Plasmid</keyword>
<evidence type="ECO:0000259" key="1">
    <source>
        <dbReference type="Pfam" id="PF05901"/>
    </source>
</evidence>
<name>A0A1B2EXF2_9HYPH</name>
<reference evidence="2" key="1">
    <citation type="submission" date="2016-07" db="EMBL/GenBank/DDBJ databases">
        <title>Microvirga ossetica sp. nov. a new species of rhizobia isolated from root nodules of the legume species Vicia alpestris Steven originated from North Ossetia region in the Caucasus.</title>
        <authorList>
            <person name="Safronova V.I."/>
            <person name="Kuznetsova I.G."/>
            <person name="Sazanova A.L."/>
            <person name="Belimov A."/>
            <person name="Andronov E."/>
            <person name="Osledkin Y.S."/>
            <person name="Onishchuk O.P."/>
            <person name="Kurchak O.N."/>
            <person name="Shaposhnikov A.I."/>
            <person name="Willems A."/>
            <person name="Tikhonovich I.A."/>
        </authorList>
    </citation>
    <scope>NUCLEOTIDE SEQUENCE [LARGE SCALE GENOMIC DNA]</scope>
    <source>
        <strain evidence="2">V5/3M</strain>
        <plasmid evidence="2">unnamed2</plasmid>
    </source>
</reference>
<organism evidence="2">
    <name type="scientific">Microvirga ossetica</name>
    <dbReference type="NCBI Taxonomy" id="1882682"/>
    <lineage>
        <taxon>Bacteria</taxon>
        <taxon>Pseudomonadati</taxon>
        <taxon>Pseudomonadota</taxon>
        <taxon>Alphaproteobacteria</taxon>
        <taxon>Hyphomicrobiales</taxon>
        <taxon>Methylobacteriaceae</taxon>
        <taxon>Microvirga</taxon>
    </lineage>
</organism>
<accession>A0A1B2EXF2</accession>
<evidence type="ECO:0000313" key="2">
    <source>
        <dbReference type="EMBL" id="ANY84567.1"/>
    </source>
</evidence>
<dbReference type="AlphaFoldDB" id="A0A1B2EXF2"/>
<sequence>MMITGPVGAAGVLSDPPAKASVEQVKEFMVAQRQSCKAASSCQEAVEMWCGGYSRADGDGDGVPCENVCRSKSQVDTIKQRIGC</sequence>
<dbReference type="Pfam" id="PF05901">
    <property type="entry name" value="Excalibur"/>
    <property type="match status" value="1"/>
</dbReference>
<gene>
    <name evidence="2" type="ORF">BB934_41000</name>
</gene>